<dbReference type="InterPro" id="IPR029063">
    <property type="entry name" value="SAM-dependent_MTases_sf"/>
</dbReference>
<evidence type="ECO:0000313" key="2">
    <source>
        <dbReference type="EMBL" id="TFB71285.1"/>
    </source>
</evidence>
<reference evidence="2 3" key="1">
    <citation type="submission" date="2019-03" db="EMBL/GenBank/DDBJ databases">
        <title>Genomics of glacier-inhabiting Cryobacterium strains.</title>
        <authorList>
            <person name="Liu Q."/>
            <person name="Xin Y.-H."/>
        </authorList>
    </citation>
    <scope>NUCLEOTIDE SEQUENCE [LARGE SCALE GENOMIC DNA]</scope>
    <source>
        <strain evidence="2 3">HLT2-23</strain>
    </source>
</reference>
<dbReference type="GO" id="GO:0008757">
    <property type="term" value="F:S-adenosylmethionine-dependent methyltransferase activity"/>
    <property type="evidence" value="ECO:0007669"/>
    <property type="project" value="InterPro"/>
</dbReference>
<evidence type="ECO:0000313" key="3">
    <source>
        <dbReference type="Proteomes" id="UP000298173"/>
    </source>
</evidence>
<organism evidence="2 3">
    <name type="scientific">Cryobacterium glaciale</name>
    <dbReference type="NCBI Taxonomy" id="1259145"/>
    <lineage>
        <taxon>Bacteria</taxon>
        <taxon>Bacillati</taxon>
        <taxon>Actinomycetota</taxon>
        <taxon>Actinomycetes</taxon>
        <taxon>Micrococcales</taxon>
        <taxon>Microbacteriaceae</taxon>
        <taxon>Cryobacterium</taxon>
    </lineage>
</organism>
<dbReference type="AlphaFoldDB" id="A0A4R8USN2"/>
<dbReference type="GO" id="GO:0032259">
    <property type="term" value="P:methylation"/>
    <property type="evidence" value="ECO:0007669"/>
    <property type="project" value="UniProtKB-KW"/>
</dbReference>
<comment type="caution">
    <text evidence="2">The sequence shown here is derived from an EMBL/GenBank/DDBJ whole genome shotgun (WGS) entry which is preliminary data.</text>
</comment>
<dbReference type="OrthoDB" id="9805171at2"/>
<accession>A0A4R8USN2</accession>
<gene>
    <name evidence="2" type="ORF">E3O06_13085</name>
</gene>
<dbReference type="PANTHER" id="PTHR43861">
    <property type="entry name" value="TRANS-ACONITATE 2-METHYLTRANSFERASE-RELATED"/>
    <property type="match status" value="1"/>
</dbReference>
<dbReference type="EMBL" id="SOEY01000028">
    <property type="protein sequence ID" value="TFB71285.1"/>
    <property type="molecule type" value="Genomic_DNA"/>
</dbReference>
<dbReference type="Proteomes" id="UP000298173">
    <property type="component" value="Unassembled WGS sequence"/>
</dbReference>
<proteinExistence type="predicted"/>
<keyword evidence="3" id="KW-1185">Reference proteome</keyword>
<sequence>MPPAENEIVSRRGFPLRAGAALSHHDGDLALIASRPGSVAPRAGEGGGKVQANDYDSFAEAYSADNETNLVNGHYERPAMLALAGDVHGRQILDAGCGSGPLAMALRTRGATVTGFDSSAAMVELARQRLGEEAELHVADLGQPLPFADGAFDDVVASLVLHYLQDWTGPLVELRRVLRPDGRLILSVHHPLIFKLMNPEADYFALTEWSDAYTFSGQPAVLSYWHRPLHAMTDAFTAAGFRVAVVSEPPVSAETPRELLPPHLKGRRSFVSFIFFVLDAN</sequence>
<dbReference type="Gene3D" id="3.40.50.150">
    <property type="entry name" value="Vaccinia Virus protein VP39"/>
    <property type="match status" value="1"/>
</dbReference>
<keyword evidence="2" id="KW-0808">Transferase</keyword>
<dbReference type="InterPro" id="IPR013216">
    <property type="entry name" value="Methyltransf_11"/>
</dbReference>
<evidence type="ECO:0000259" key="1">
    <source>
        <dbReference type="Pfam" id="PF08241"/>
    </source>
</evidence>
<dbReference type="CDD" id="cd02440">
    <property type="entry name" value="AdoMet_MTases"/>
    <property type="match status" value="1"/>
</dbReference>
<dbReference type="SUPFAM" id="SSF53335">
    <property type="entry name" value="S-adenosyl-L-methionine-dependent methyltransferases"/>
    <property type="match status" value="1"/>
</dbReference>
<keyword evidence="2" id="KW-0489">Methyltransferase</keyword>
<protein>
    <submittedName>
        <fullName evidence="2">SAM-dependent methyltransferase</fullName>
    </submittedName>
</protein>
<dbReference type="Pfam" id="PF08241">
    <property type="entry name" value="Methyltransf_11"/>
    <property type="match status" value="1"/>
</dbReference>
<feature type="domain" description="Methyltransferase type 11" evidence="1">
    <location>
        <begin position="93"/>
        <end position="186"/>
    </location>
</feature>
<name>A0A4R8USN2_9MICO</name>